<gene>
    <name evidence="4" type="ORF">CRENBAI_003323</name>
</gene>
<dbReference type="Proteomes" id="UP001311232">
    <property type="component" value="Unassembled WGS sequence"/>
</dbReference>
<evidence type="ECO:0000259" key="2">
    <source>
        <dbReference type="Pfam" id="PF24770"/>
    </source>
</evidence>
<feature type="compositionally biased region" description="Low complexity" evidence="1">
    <location>
        <begin position="686"/>
        <end position="695"/>
    </location>
</feature>
<evidence type="ECO:0008006" key="6">
    <source>
        <dbReference type="Google" id="ProtNLM"/>
    </source>
</evidence>
<feature type="domain" description="CFAP74 third Ig-like" evidence="3">
    <location>
        <begin position="804"/>
        <end position="900"/>
    </location>
</feature>
<dbReference type="Pfam" id="PF24778">
    <property type="entry name" value="Ig-CFAP74_3rd"/>
    <property type="match status" value="1"/>
</dbReference>
<dbReference type="PANTHER" id="PTHR22538:SF0">
    <property type="entry name" value="CILIA- AND FLAGELLA-ASSOCIATED PROTEIN 74"/>
    <property type="match status" value="1"/>
</dbReference>
<evidence type="ECO:0000259" key="3">
    <source>
        <dbReference type="Pfam" id="PF24778"/>
    </source>
</evidence>
<accession>A0AAV9QPI5</accession>
<dbReference type="InterPro" id="IPR056307">
    <property type="entry name" value="Ig-CFAP74_3rd"/>
</dbReference>
<evidence type="ECO:0000256" key="1">
    <source>
        <dbReference type="SAM" id="MobiDB-lite"/>
    </source>
</evidence>
<comment type="caution">
    <text evidence="4">The sequence shown here is derived from an EMBL/GenBank/DDBJ whole genome shotgun (WGS) entry which is preliminary data.</text>
</comment>
<feature type="region of interest" description="Disordered" evidence="1">
    <location>
        <begin position="664"/>
        <end position="701"/>
    </location>
</feature>
<feature type="domain" description="CFAP74 second Ig-like" evidence="2">
    <location>
        <begin position="617"/>
        <end position="802"/>
    </location>
</feature>
<dbReference type="EMBL" id="JAHHUM010002997">
    <property type="protein sequence ID" value="KAK5598848.1"/>
    <property type="molecule type" value="Genomic_DNA"/>
</dbReference>
<feature type="region of interest" description="Disordered" evidence="1">
    <location>
        <begin position="326"/>
        <end position="347"/>
    </location>
</feature>
<feature type="compositionally biased region" description="Polar residues" evidence="1">
    <location>
        <begin position="664"/>
        <end position="674"/>
    </location>
</feature>
<proteinExistence type="predicted"/>
<dbReference type="AlphaFoldDB" id="A0AAV9QPI5"/>
<dbReference type="InterPro" id="IPR056306">
    <property type="entry name" value="Ig-CFAP74_2nd"/>
</dbReference>
<dbReference type="Pfam" id="PF24770">
    <property type="entry name" value="Ig-CFAP74_2"/>
    <property type="match status" value="1"/>
</dbReference>
<evidence type="ECO:0000313" key="4">
    <source>
        <dbReference type="EMBL" id="KAK5598848.1"/>
    </source>
</evidence>
<evidence type="ECO:0000313" key="5">
    <source>
        <dbReference type="Proteomes" id="UP001311232"/>
    </source>
</evidence>
<name>A0AAV9QPI5_9TELE</name>
<dbReference type="PANTHER" id="PTHR22538">
    <property type="entry name" value="CILIA- AND FLAGELLA-ASSOCIATED PROTEIN 74"/>
    <property type="match status" value="1"/>
</dbReference>
<feature type="region of interest" description="Disordered" evidence="1">
    <location>
        <begin position="400"/>
        <end position="420"/>
    </location>
</feature>
<sequence length="909" mass="103670">MTSVRLIHKTKGLMDVEDRDNSPKRRSVSCGQLDVVFRSGDDPEDVPDCGLGQEAFMDEEADLPSDLEWLQELSEESDSDGDLALETDNSLKRSYAETARMFKLRRNLDQLDSFHRQKEHDVQKAREKLKLCRQNVESWLEQRDNLEWEIEQQKAKANSVAVFRLRAQHKLLCQKLQNEEELEGQIQAELRQQELELNEVEVELGRVSLLRQEVQEEEQLFQVLKAQKAVRRLQQERKVSQNQQHKMKLLRDKQAARLEEEETECQRKNEEARTSQKKAAKYLKQTIKRLHQQAAEKEKQNREFIERRMLAVESLKSSIAANQESLQVQQNRAKEQTQKKKEQERQLKAALEAQGIDSIKHMYQKKQLNETKRKQREFEESQKSKRVEIVAKIRQEEQLLKSRKRNQAQPPKPSTNDKFSSLRTGREMLLSYLDPNSPSVSEDTGTLLVREFSNISRSSSPCSDSEHLEEMGETVQKYVTHKSPADSLAEPEFSGLWEQEYKATTKDMTPAKAEVKKDEPAMASRKLNVTAKKIHGKALKGPPFISKPDVILFKDFEVGKCYKKKIVLTNISYTVNQCKFLRVSAQLKDFISVNFEPPGSLSTGMSCDMHAFFQPLLEVDCRFIDFGSHVVGHTVSRTITLNNKGALATFFSLDTSTHLCSESSHVQMPSQASANRGPVTSGINISSSDHQSSDSLDSEAIRPKQQNLSKELQQLEPGVEVVTEAFLSSDVNTQTTQTFLDSCDITLGGVRDGEVGPFQSIKLEILFTPTIPGETKLDFYIRFSDTNTKPIPIQVRGVAVSVPVWVVQPSIDLKICMFDRLYQDTITIQSRANTALKVTFEVCPEMRKHMEILPKNGFIQAQSSFNAQLKFIPSAFNWMPEKVLESSSSFMEHFAALPVAAHYQSAGYR</sequence>
<dbReference type="InterPro" id="IPR013783">
    <property type="entry name" value="Ig-like_fold"/>
</dbReference>
<reference evidence="4 5" key="1">
    <citation type="submission" date="2021-06" db="EMBL/GenBank/DDBJ databases">
        <authorList>
            <person name="Palmer J.M."/>
        </authorList>
    </citation>
    <scope>NUCLEOTIDE SEQUENCE [LARGE SCALE GENOMIC DNA]</scope>
    <source>
        <strain evidence="4 5">MEX-2019</strain>
        <tissue evidence="4">Muscle</tissue>
    </source>
</reference>
<keyword evidence="5" id="KW-1185">Reference proteome</keyword>
<dbReference type="Gene3D" id="2.60.40.10">
    <property type="entry name" value="Immunoglobulins"/>
    <property type="match status" value="1"/>
</dbReference>
<organism evidence="4 5">
    <name type="scientific">Crenichthys baileyi</name>
    <name type="common">White River springfish</name>
    <dbReference type="NCBI Taxonomy" id="28760"/>
    <lineage>
        <taxon>Eukaryota</taxon>
        <taxon>Metazoa</taxon>
        <taxon>Chordata</taxon>
        <taxon>Craniata</taxon>
        <taxon>Vertebrata</taxon>
        <taxon>Euteleostomi</taxon>
        <taxon>Actinopterygii</taxon>
        <taxon>Neopterygii</taxon>
        <taxon>Teleostei</taxon>
        <taxon>Neoteleostei</taxon>
        <taxon>Acanthomorphata</taxon>
        <taxon>Ovalentaria</taxon>
        <taxon>Atherinomorphae</taxon>
        <taxon>Cyprinodontiformes</taxon>
        <taxon>Goodeidae</taxon>
        <taxon>Crenichthys</taxon>
    </lineage>
</organism>
<feature type="compositionally biased region" description="Basic and acidic residues" evidence="1">
    <location>
        <begin position="332"/>
        <end position="347"/>
    </location>
</feature>
<protein>
    <recommendedName>
        <fullName evidence="6">Cilia-and flagella-associated protein 74</fullName>
    </recommendedName>
</protein>